<dbReference type="AlphaFoldDB" id="A0A8H7P864"/>
<dbReference type="EMBL" id="JADOXO010000020">
    <property type="protein sequence ID" value="KAF9819350.1"/>
    <property type="molecule type" value="Genomic_DNA"/>
</dbReference>
<dbReference type="Proteomes" id="UP000639403">
    <property type="component" value="Unassembled WGS sequence"/>
</dbReference>
<feature type="transmembrane region" description="Helical" evidence="1">
    <location>
        <begin position="6"/>
        <end position="25"/>
    </location>
</feature>
<comment type="caution">
    <text evidence="2">The sequence shown here is derived from an EMBL/GenBank/DDBJ whole genome shotgun (WGS) entry which is preliminary data.</text>
</comment>
<gene>
    <name evidence="2" type="ORF">IEO21_02238</name>
</gene>
<keyword evidence="1" id="KW-0472">Membrane</keyword>
<organism evidence="2 3">
    <name type="scientific">Rhodonia placenta</name>
    <dbReference type="NCBI Taxonomy" id="104341"/>
    <lineage>
        <taxon>Eukaryota</taxon>
        <taxon>Fungi</taxon>
        <taxon>Dikarya</taxon>
        <taxon>Basidiomycota</taxon>
        <taxon>Agaricomycotina</taxon>
        <taxon>Agaricomycetes</taxon>
        <taxon>Polyporales</taxon>
        <taxon>Adustoporiaceae</taxon>
        <taxon>Rhodonia</taxon>
    </lineage>
</organism>
<keyword evidence="1" id="KW-0812">Transmembrane</keyword>
<evidence type="ECO:0000256" key="1">
    <source>
        <dbReference type="SAM" id="Phobius"/>
    </source>
</evidence>
<proteinExistence type="predicted"/>
<reference evidence="2" key="1">
    <citation type="submission" date="2020-11" db="EMBL/GenBank/DDBJ databases">
        <authorList>
            <person name="Koelle M."/>
            <person name="Horta M.A.C."/>
            <person name="Nowrousian M."/>
            <person name="Ohm R.A."/>
            <person name="Benz P."/>
            <person name="Pilgard A."/>
        </authorList>
    </citation>
    <scope>NUCLEOTIDE SEQUENCE</scope>
    <source>
        <strain evidence="2">FPRL280</strain>
    </source>
</reference>
<protein>
    <submittedName>
        <fullName evidence="2">Uncharacterized protein</fullName>
    </submittedName>
</protein>
<reference evidence="2" key="2">
    <citation type="journal article" name="Front. Microbiol.">
        <title>Degradative Capacity of Two Strains of Rhodonia placenta: From Phenotype to Genotype.</title>
        <authorList>
            <person name="Kolle M."/>
            <person name="Horta M.A.C."/>
            <person name="Nowrousian M."/>
            <person name="Ohm R.A."/>
            <person name="Benz J.P."/>
            <person name="Pilgard A."/>
        </authorList>
    </citation>
    <scope>NUCLEOTIDE SEQUENCE</scope>
    <source>
        <strain evidence="2">FPRL280</strain>
    </source>
</reference>
<evidence type="ECO:0000313" key="3">
    <source>
        <dbReference type="Proteomes" id="UP000639403"/>
    </source>
</evidence>
<name>A0A8H7P864_9APHY</name>
<keyword evidence="1" id="KW-1133">Transmembrane helix</keyword>
<sequence length="27" mass="3196">MTRFPGVVDLRVSIFILFYSSTFMLRV</sequence>
<evidence type="ECO:0000313" key="2">
    <source>
        <dbReference type="EMBL" id="KAF9819350.1"/>
    </source>
</evidence>
<accession>A0A8H7P864</accession>